<keyword evidence="5" id="KW-0472">Membrane</keyword>
<keyword evidence="2 4" id="KW-0863">Zinc-finger</keyword>
<evidence type="ECO:0000313" key="7">
    <source>
        <dbReference type="Proteomes" id="UP000235220"/>
    </source>
</evidence>
<dbReference type="KEGG" id="jre:109003517"/>
<evidence type="ECO:0000256" key="2">
    <source>
        <dbReference type="ARBA" id="ARBA00022771"/>
    </source>
</evidence>
<evidence type="ECO:0000256" key="5">
    <source>
        <dbReference type="SAM" id="Phobius"/>
    </source>
</evidence>
<keyword evidence="3" id="KW-0862">Zinc</keyword>
<dbReference type="InterPro" id="IPR001841">
    <property type="entry name" value="Znf_RING"/>
</dbReference>
<evidence type="ECO:0000259" key="6">
    <source>
        <dbReference type="PROSITE" id="PS50089"/>
    </source>
</evidence>
<dbReference type="InParanoid" id="A0A2I4FZY8"/>
<dbReference type="GeneID" id="109003517"/>
<name>A0A2I4FZY8_JUGRE</name>
<dbReference type="PROSITE" id="PS50089">
    <property type="entry name" value="ZF_RING_2"/>
    <property type="match status" value="1"/>
</dbReference>
<dbReference type="PANTHER" id="PTHR45969">
    <property type="entry name" value="RING ZINC FINGER PROTEIN-RELATED"/>
    <property type="match status" value="1"/>
</dbReference>
<evidence type="ECO:0000256" key="3">
    <source>
        <dbReference type="ARBA" id="ARBA00022833"/>
    </source>
</evidence>
<protein>
    <submittedName>
        <fullName evidence="8">E3 ubiquitin-protein ligase RHA1B-like</fullName>
    </submittedName>
</protein>
<keyword evidence="1" id="KW-0479">Metal-binding</keyword>
<dbReference type="Proteomes" id="UP000235220">
    <property type="component" value="Chromosome 12"/>
</dbReference>
<keyword evidence="5" id="KW-1133">Transmembrane helix</keyword>
<proteinExistence type="predicted"/>
<organism evidence="7 8">
    <name type="scientific">Juglans regia</name>
    <name type="common">English walnut</name>
    <dbReference type="NCBI Taxonomy" id="51240"/>
    <lineage>
        <taxon>Eukaryota</taxon>
        <taxon>Viridiplantae</taxon>
        <taxon>Streptophyta</taxon>
        <taxon>Embryophyta</taxon>
        <taxon>Tracheophyta</taxon>
        <taxon>Spermatophyta</taxon>
        <taxon>Magnoliopsida</taxon>
        <taxon>eudicotyledons</taxon>
        <taxon>Gunneridae</taxon>
        <taxon>Pentapetalae</taxon>
        <taxon>rosids</taxon>
        <taxon>fabids</taxon>
        <taxon>Fagales</taxon>
        <taxon>Juglandaceae</taxon>
        <taxon>Juglans</taxon>
    </lineage>
</organism>
<dbReference type="GO" id="GO:0061630">
    <property type="term" value="F:ubiquitin protein ligase activity"/>
    <property type="evidence" value="ECO:0000318"/>
    <property type="project" value="GO_Central"/>
</dbReference>
<dbReference type="InterPro" id="IPR013083">
    <property type="entry name" value="Znf_RING/FYVE/PHD"/>
</dbReference>
<dbReference type="Pfam" id="PF13639">
    <property type="entry name" value="zf-RING_2"/>
    <property type="match status" value="1"/>
</dbReference>
<reference evidence="8" key="1">
    <citation type="submission" date="2025-08" db="UniProtKB">
        <authorList>
            <consortium name="RefSeq"/>
        </authorList>
    </citation>
    <scope>IDENTIFICATION</scope>
    <source>
        <tissue evidence="8">Leaves</tissue>
    </source>
</reference>
<dbReference type="Gene3D" id="3.30.40.10">
    <property type="entry name" value="Zinc/RING finger domain, C3HC4 (zinc finger)"/>
    <property type="match status" value="1"/>
</dbReference>
<dbReference type="FunFam" id="3.30.40.10:FF:000497">
    <property type="entry name" value="RING-H2 finger protein ATL73"/>
    <property type="match status" value="1"/>
</dbReference>
<keyword evidence="5" id="KW-0812">Transmembrane</keyword>
<evidence type="ECO:0000256" key="4">
    <source>
        <dbReference type="PROSITE-ProRule" id="PRU00175"/>
    </source>
</evidence>
<dbReference type="PANTHER" id="PTHR45969:SF10">
    <property type="entry name" value="BRASSINOSTEROID-RESPONSIVE RING PROTEIN 1"/>
    <property type="match status" value="1"/>
</dbReference>
<sequence length="175" mass="20462">MGFPVGYTDVLFPNLFLHGLSLLGFIRSLIFSLFRFLGLLDILETDVTWPEDATRMPEHKPVSELLIQEFLPVMKFQDHADCAEVGDPPESCAVCLYEFEGGEEIRWLRNCRHIFHRACMDRWMEHEQRTCPLCRTQFVPDHEMKSEFNQRLWAASGTPDLYSEYSEQSSFSGFW</sequence>
<evidence type="ECO:0000256" key="1">
    <source>
        <dbReference type="ARBA" id="ARBA00022723"/>
    </source>
</evidence>
<accession>A0A2I4FZY8</accession>
<dbReference type="SMART" id="SM00184">
    <property type="entry name" value="RING"/>
    <property type="match status" value="1"/>
</dbReference>
<dbReference type="CDD" id="cd16448">
    <property type="entry name" value="RING-H2"/>
    <property type="match status" value="1"/>
</dbReference>
<dbReference type="RefSeq" id="XP_018837213.2">
    <property type="nucleotide sequence ID" value="XM_018981668.2"/>
</dbReference>
<dbReference type="GO" id="GO:0016567">
    <property type="term" value="P:protein ubiquitination"/>
    <property type="evidence" value="ECO:0000318"/>
    <property type="project" value="GO_Central"/>
</dbReference>
<dbReference type="SUPFAM" id="SSF57850">
    <property type="entry name" value="RING/U-box"/>
    <property type="match status" value="1"/>
</dbReference>
<gene>
    <name evidence="8" type="primary">LOC109003517</name>
</gene>
<dbReference type="AlphaFoldDB" id="A0A2I4FZY8"/>
<dbReference type="GO" id="GO:0008270">
    <property type="term" value="F:zinc ion binding"/>
    <property type="evidence" value="ECO:0007669"/>
    <property type="project" value="UniProtKB-KW"/>
</dbReference>
<feature type="domain" description="RING-type" evidence="6">
    <location>
        <begin position="92"/>
        <end position="135"/>
    </location>
</feature>
<feature type="transmembrane region" description="Helical" evidence="5">
    <location>
        <begin position="15"/>
        <end position="34"/>
    </location>
</feature>
<keyword evidence="7" id="KW-1185">Reference proteome</keyword>
<dbReference type="FunCoup" id="A0A2I4FZY8">
    <property type="interactions" value="115"/>
</dbReference>
<evidence type="ECO:0000313" key="8">
    <source>
        <dbReference type="RefSeq" id="XP_018837213.2"/>
    </source>
</evidence>
<dbReference type="OrthoDB" id="8062037at2759"/>